<dbReference type="SMART" id="SM00005">
    <property type="entry name" value="DEATH"/>
    <property type="match status" value="1"/>
</dbReference>
<keyword evidence="1" id="KW-1133">Transmembrane helix</keyword>
<feature type="transmembrane region" description="Helical" evidence="1">
    <location>
        <begin position="56"/>
        <end position="75"/>
    </location>
</feature>
<keyword evidence="1" id="KW-0812">Transmembrane</keyword>
<keyword evidence="5" id="KW-1185">Reference proteome</keyword>
<dbReference type="Pfam" id="PF00531">
    <property type="entry name" value="Death"/>
    <property type="match status" value="1"/>
</dbReference>
<dbReference type="PROSITE" id="PS51145">
    <property type="entry name" value="ZU5"/>
    <property type="match status" value="1"/>
</dbReference>
<gene>
    <name evidence="4" type="primary">UNC5D</name>
    <name evidence="4" type="ORF">BLAG_LOCUS15869</name>
</gene>
<dbReference type="EMBL" id="OV696688">
    <property type="protein sequence ID" value="CAH1258227.1"/>
    <property type="molecule type" value="Genomic_DNA"/>
</dbReference>
<dbReference type="Pfam" id="PF00791">
    <property type="entry name" value="ZU5"/>
    <property type="match status" value="1"/>
</dbReference>
<dbReference type="GO" id="GO:0007165">
    <property type="term" value="P:signal transduction"/>
    <property type="evidence" value="ECO:0007669"/>
    <property type="project" value="InterPro"/>
</dbReference>
<dbReference type="InterPro" id="IPR000906">
    <property type="entry name" value="ZU5_dom"/>
</dbReference>
<proteinExistence type="predicted"/>
<dbReference type="CDD" id="cd01670">
    <property type="entry name" value="Death"/>
    <property type="match status" value="1"/>
</dbReference>
<dbReference type="PANTHER" id="PTHR15077">
    <property type="entry name" value="FAS-ASSOCIATING DEATH DOMAIN-CONTAINING PROTEIN FADD"/>
    <property type="match status" value="1"/>
</dbReference>
<reference evidence="4" key="1">
    <citation type="submission" date="2022-01" db="EMBL/GenBank/DDBJ databases">
        <authorList>
            <person name="Braso-Vives M."/>
        </authorList>
    </citation>
    <scope>NUCLEOTIDE SEQUENCE</scope>
</reference>
<evidence type="ECO:0000259" key="3">
    <source>
        <dbReference type="PROSITE" id="PS51145"/>
    </source>
</evidence>
<dbReference type="Proteomes" id="UP000838412">
    <property type="component" value="Chromosome 3"/>
</dbReference>
<dbReference type="Gene3D" id="2.60.220.30">
    <property type="match status" value="1"/>
</dbReference>
<protein>
    <submittedName>
        <fullName evidence="4">UNC5D protein</fullName>
    </submittedName>
</protein>
<dbReference type="AlphaFoldDB" id="A0A8K0EN87"/>
<dbReference type="Gene3D" id="1.10.533.10">
    <property type="entry name" value="Death Domain, Fas"/>
    <property type="match status" value="1"/>
</dbReference>
<evidence type="ECO:0000313" key="4">
    <source>
        <dbReference type="EMBL" id="CAH1258227.1"/>
    </source>
</evidence>
<evidence type="ECO:0000313" key="5">
    <source>
        <dbReference type="Proteomes" id="UP000838412"/>
    </source>
</evidence>
<sequence length="770" mass="85954">MSCVNQSNDVMGIPHPPEIYRKSRVNEREVHRARIVLLETCTAKLFKDMMKWSKQARISMCWWILLGIGVFILPAESVHGDDVDTTTIKMEGQEPDDVLLFPSSFTPATGMEPMPTFGIAILDKMTKPRAFMPGTANPGDGGKDERVSVEAVTIPTCLSVFVLLLMVGLLAMKRYGGTRTNKHQSLEEVIEFKRTSDGKRRLSVPDQIVNSTFQPRSTSESSLEVSVDCTSPLMAATDENNLAVADHTVNSTSLPKNTSELSLEVDCTSPLMANADKNNLLHNDGLSTWSKDGSQPNSLNLWPALPTDTAPVTFQKMTPSTLYIHQFSRHFDHDGGKLAFSKLSDVEVIIPRGAIPKNINGKLEVEARVVKPEVNLNLAAAVVEQKRCTEHELQLSPAVEILAEGMLKFDKPVTIRIPHRACIDKADWSPRVQCSESQVGSQMKWKDIPPESKDNNSAVVDCCYTYDASYVYVKTTHFTTYVVTGCCKKRKPLDLQCVVFGQYVERGEEQEVMFRVYLCDTIVDHRQSLQSDEGQSGGREVCIPRPLSLADGKSDIVVTLLDDVKRSQPPLSNWPWTVDSLHGKQTSQQSIKVQSCIKCIKCSPARRAPFAQFICKPTDPTVRQSHIVASFDVKQDFMRTSRRKKTEVDDIASLIMSVRDFELAKQRGKTATCRPLQERDLAKVAELIPRKELNPLARHLDLTDVEIQVIERDHQNDAKEQTNQVLLAWRRKEGSNATLDKLLTSLRSCGLNNVADDVSQMHASEYVSVA</sequence>
<evidence type="ECO:0000256" key="1">
    <source>
        <dbReference type="SAM" id="Phobius"/>
    </source>
</evidence>
<dbReference type="SUPFAM" id="SSF47986">
    <property type="entry name" value="DEATH domain"/>
    <property type="match status" value="1"/>
</dbReference>
<dbReference type="InterPro" id="IPR011029">
    <property type="entry name" value="DEATH-like_dom_sf"/>
</dbReference>
<feature type="domain" description="ZU5" evidence="3">
    <location>
        <begin position="325"/>
        <end position="476"/>
    </location>
</feature>
<dbReference type="OrthoDB" id="10004966at2759"/>
<feature type="transmembrane region" description="Helical" evidence="1">
    <location>
        <begin position="152"/>
        <end position="172"/>
    </location>
</feature>
<feature type="domain" description="Death" evidence="2">
    <location>
        <begin position="696"/>
        <end position="762"/>
    </location>
</feature>
<dbReference type="InterPro" id="IPR000488">
    <property type="entry name" value="Death_dom"/>
</dbReference>
<accession>A0A8K0EN87</accession>
<dbReference type="InterPro" id="IPR016729">
    <property type="entry name" value="FADD"/>
</dbReference>
<evidence type="ECO:0000259" key="2">
    <source>
        <dbReference type="PROSITE" id="PS50017"/>
    </source>
</evidence>
<name>A0A8K0EN87_BRALA</name>
<dbReference type="PROSITE" id="PS50017">
    <property type="entry name" value="DEATH_DOMAIN"/>
    <property type="match status" value="1"/>
</dbReference>
<keyword evidence="1" id="KW-0472">Membrane</keyword>
<organism evidence="4 5">
    <name type="scientific">Branchiostoma lanceolatum</name>
    <name type="common">Common lancelet</name>
    <name type="synonym">Amphioxus lanceolatum</name>
    <dbReference type="NCBI Taxonomy" id="7740"/>
    <lineage>
        <taxon>Eukaryota</taxon>
        <taxon>Metazoa</taxon>
        <taxon>Chordata</taxon>
        <taxon>Cephalochordata</taxon>
        <taxon>Leptocardii</taxon>
        <taxon>Amphioxiformes</taxon>
        <taxon>Branchiostomatidae</taxon>
        <taxon>Branchiostoma</taxon>
    </lineage>
</organism>